<sequence length="328" mass="35017">MLEHGGRLRSAAARHGIPLADWLDLSTGLNPLGYPVPPLPAEAWQRLPEEDDGLEDAAAGYFGTRELLPVAGSQAAIQALPALIPGRHVSLLVPGYAEHAHAWRGRTPHHRTAAELDAAVDASDVVVLVNPNNPTGTRFGRDVLLDWHARLARRGGWLIVDEAFIDAEPEDSLAPLAGRPGLVVLRSLGKFFGLAGARVGFVLAPPALRLQLAAALGPWAVSGPGRHAARHALADREWQRQARLRLAGEGARLAQLLYATGLGTPSGPALFKWLAHPRAAALHESLARRGILVRLFDEPASLRFGLPPDEPGWARLGAGLRAALREIG</sequence>
<evidence type="ECO:0000256" key="7">
    <source>
        <dbReference type="ARBA" id="ARBA00023239"/>
    </source>
</evidence>
<gene>
    <name evidence="11" type="primary">cobD</name>
    <name evidence="11" type="ORF">ACFPTN_16065</name>
</gene>
<dbReference type="EC" id="4.1.1.81" evidence="4"/>
<proteinExistence type="predicted"/>
<dbReference type="GO" id="GO:0048472">
    <property type="term" value="F:threonine-phosphate decarboxylase activity"/>
    <property type="evidence" value="ECO:0007669"/>
    <property type="project" value="UniProtKB-EC"/>
</dbReference>
<dbReference type="SUPFAM" id="SSF53383">
    <property type="entry name" value="PLP-dependent transferases"/>
    <property type="match status" value="1"/>
</dbReference>
<dbReference type="NCBIfam" id="TIGR01140">
    <property type="entry name" value="L_thr_O3P_dcar"/>
    <property type="match status" value="1"/>
</dbReference>
<evidence type="ECO:0000313" key="11">
    <source>
        <dbReference type="EMBL" id="MFC5770895.1"/>
    </source>
</evidence>
<dbReference type="Proteomes" id="UP001595974">
    <property type="component" value="Unassembled WGS sequence"/>
</dbReference>
<comment type="cofactor">
    <cofactor evidence="1">
        <name>pyridoxal 5'-phosphate</name>
        <dbReference type="ChEBI" id="CHEBI:597326"/>
    </cofactor>
</comment>
<dbReference type="InterPro" id="IPR004838">
    <property type="entry name" value="NHTrfase_class1_PyrdxlP-BS"/>
</dbReference>
<evidence type="ECO:0000256" key="6">
    <source>
        <dbReference type="ARBA" id="ARBA00022898"/>
    </source>
</evidence>
<evidence type="ECO:0000256" key="9">
    <source>
        <dbReference type="ARBA" id="ARBA00048531"/>
    </source>
</evidence>
<dbReference type="Gene3D" id="3.40.640.10">
    <property type="entry name" value="Type I PLP-dependent aspartate aminotransferase-like (Major domain)"/>
    <property type="match status" value="1"/>
</dbReference>
<dbReference type="EMBL" id="JBHSOG010000061">
    <property type="protein sequence ID" value="MFC5770895.1"/>
    <property type="molecule type" value="Genomic_DNA"/>
</dbReference>
<dbReference type="Gene3D" id="3.90.1150.10">
    <property type="entry name" value="Aspartate Aminotransferase, domain 1"/>
    <property type="match status" value="1"/>
</dbReference>
<keyword evidence="6" id="KW-0663">Pyridoxal phosphate</keyword>
<dbReference type="InterPro" id="IPR004839">
    <property type="entry name" value="Aminotransferase_I/II_large"/>
</dbReference>
<comment type="caution">
    <text evidence="11">The sequence shown here is derived from an EMBL/GenBank/DDBJ whole genome shotgun (WGS) entry which is preliminary data.</text>
</comment>
<comment type="pathway">
    <text evidence="3">Cofactor biosynthesis; adenosylcobalamin biosynthesis.</text>
</comment>
<evidence type="ECO:0000256" key="1">
    <source>
        <dbReference type="ARBA" id="ARBA00001933"/>
    </source>
</evidence>
<dbReference type="RefSeq" id="WP_096451888.1">
    <property type="nucleotide sequence ID" value="NZ_JBHSOG010000061.1"/>
</dbReference>
<comment type="function">
    <text evidence="2">Decarboxylates L-threonine-O-3-phosphate to yield (R)-1-amino-2-propanol O-2-phosphate, the precursor for the linkage between the nucleotide loop and the corrin ring in cobalamin.</text>
</comment>
<evidence type="ECO:0000256" key="8">
    <source>
        <dbReference type="ARBA" id="ARBA00029996"/>
    </source>
</evidence>
<dbReference type="InterPro" id="IPR005860">
    <property type="entry name" value="CobD"/>
</dbReference>
<keyword evidence="7 11" id="KW-0456">Lyase</keyword>
<name>A0ABW1AUC9_9RHOO</name>
<comment type="catalytic activity">
    <reaction evidence="9">
        <text>O-phospho-L-threonine + H(+) = (R)-1-aminopropan-2-yl phosphate + CO2</text>
        <dbReference type="Rhea" id="RHEA:11492"/>
        <dbReference type="ChEBI" id="CHEBI:15378"/>
        <dbReference type="ChEBI" id="CHEBI:16526"/>
        <dbReference type="ChEBI" id="CHEBI:58563"/>
        <dbReference type="ChEBI" id="CHEBI:58675"/>
        <dbReference type="EC" id="4.1.1.81"/>
    </reaction>
</comment>
<dbReference type="CDD" id="cd00609">
    <property type="entry name" value="AAT_like"/>
    <property type="match status" value="1"/>
</dbReference>
<reference evidence="12" key="1">
    <citation type="journal article" date="2019" name="Int. J. Syst. Evol. Microbiol.">
        <title>The Global Catalogue of Microorganisms (GCM) 10K type strain sequencing project: providing services to taxonomists for standard genome sequencing and annotation.</title>
        <authorList>
            <consortium name="The Broad Institute Genomics Platform"/>
            <consortium name="The Broad Institute Genome Sequencing Center for Infectious Disease"/>
            <person name="Wu L."/>
            <person name="Ma J."/>
        </authorList>
    </citation>
    <scope>NUCLEOTIDE SEQUENCE [LARGE SCALE GENOMIC DNA]</scope>
    <source>
        <strain evidence="12">SHR3</strain>
    </source>
</reference>
<dbReference type="InterPro" id="IPR015422">
    <property type="entry name" value="PyrdxlP-dep_Trfase_small"/>
</dbReference>
<evidence type="ECO:0000256" key="2">
    <source>
        <dbReference type="ARBA" id="ARBA00003444"/>
    </source>
</evidence>
<evidence type="ECO:0000256" key="5">
    <source>
        <dbReference type="ARBA" id="ARBA00022573"/>
    </source>
</evidence>
<keyword evidence="5" id="KW-0169">Cobalamin biosynthesis</keyword>
<dbReference type="PANTHER" id="PTHR42885">
    <property type="entry name" value="HISTIDINOL-PHOSPHATE AMINOTRANSFERASE-RELATED"/>
    <property type="match status" value="1"/>
</dbReference>
<evidence type="ECO:0000313" key="12">
    <source>
        <dbReference type="Proteomes" id="UP001595974"/>
    </source>
</evidence>
<dbReference type="Pfam" id="PF00155">
    <property type="entry name" value="Aminotran_1_2"/>
    <property type="match status" value="1"/>
</dbReference>
<dbReference type="InterPro" id="IPR015421">
    <property type="entry name" value="PyrdxlP-dep_Trfase_major"/>
</dbReference>
<evidence type="ECO:0000256" key="3">
    <source>
        <dbReference type="ARBA" id="ARBA00004953"/>
    </source>
</evidence>
<dbReference type="InterPro" id="IPR015424">
    <property type="entry name" value="PyrdxlP-dep_Trfase"/>
</dbReference>
<evidence type="ECO:0000259" key="10">
    <source>
        <dbReference type="Pfam" id="PF00155"/>
    </source>
</evidence>
<dbReference type="PANTHER" id="PTHR42885:SF1">
    <property type="entry name" value="THREONINE-PHOSPHATE DECARBOXYLASE"/>
    <property type="match status" value="1"/>
</dbReference>
<dbReference type="PROSITE" id="PS00105">
    <property type="entry name" value="AA_TRANSFER_CLASS_1"/>
    <property type="match status" value="1"/>
</dbReference>
<protein>
    <recommendedName>
        <fullName evidence="4">threonine-phosphate decarboxylase</fullName>
        <ecNumber evidence="4">4.1.1.81</ecNumber>
    </recommendedName>
    <alternativeName>
        <fullName evidence="8">L-threonine-O-3-phosphate decarboxylase</fullName>
    </alternativeName>
</protein>
<keyword evidence="12" id="KW-1185">Reference proteome</keyword>
<evidence type="ECO:0000256" key="4">
    <source>
        <dbReference type="ARBA" id="ARBA00012285"/>
    </source>
</evidence>
<organism evidence="11 12">
    <name type="scientific">Thauera sinica</name>
    <dbReference type="NCBI Taxonomy" id="2665146"/>
    <lineage>
        <taxon>Bacteria</taxon>
        <taxon>Pseudomonadati</taxon>
        <taxon>Pseudomonadota</taxon>
        <taxon>Betaproteobacteria</taxon>
        <taxon>Rhodocyclales</taxon>
        <taxon>Zoogloeaceae</taxon>
        <taxon>Thauera</taxon>
    </lineage>
</organism>
<accession>A0ABW1AUC9</accession>
<feature type="domain" description="Aminotransferase class I/classII large" evidence="10">
    <location>
        <begin position="54"/>
        <end position="311"/>
    </location>
</feature>